<name>A0A6P8B3R4_PYRGI</name>
<dbReference type="GeneID" id="41962495"/>
<dbReference type="SUPFAM" id="SSF50985">
    <property type="entry name" value="RCC1/BLIP-II"/>
    <property type="match status" value="1"/>
</dbReference>
<feature type="repeat" description="RCC1" evidence="1">
    <location>
        <begin position="215"/>
        <end position="266"/>
    </location>
</feature>
<dbReference type="GO" id="GO:0005737">
    <property type="term" value="C:cytoplasm"/>
    <property type="evidence" value="ECO:0007669"/>
    <property type="project" value="TreeGrafter"/>
</dbReference>
<dbReference type="Proteomes" id="UP000515153">
    <property type="component" value="Unplaced"/>
</dbReference>
<evidence type="ECO:0000313" key="2">
    <source>
        <dbReference type="Proteomes" id="UP000515153"/>
    </source>
</evidence>
<reference evidence="3" key="2">
    <citation type="submission" date="2019-10" db="EMBL/GenBank/DDBJ databases">
        <authorList>
            <consortium name="NCBI Genome Project"/>
        </authorList>
    </citation>
    <scope>NUCLEOTIDE SEQUENCE</scope>
    <source>
        <strain evidence="3">NI907</strain>
    </source>
</reference>
<organism evidence="2 3">
    <name type="scientific">Pyricularia grisea</name>
    <name type="common">Crabgrass-specific blast fungus</name>
    <name type="synonym">Magnaporthe grisea</name>
    <dbReference type="NCBI Taxonomy" id="148305"/>
    <lineage>
        <taxon>Eukaryota</taxon>
        <taxon>Fungi</taxon>
        <taxon>Dikarya</taxon>
        <taxon>Ascomycota</taxon>
        <taxon>Pezizomycotina</taxon>
        <taxon>Sordariomycetes</taxon>
        <taxon>Sordariomycetidae</taxon>
        <taxon>Magnaporthales</taxon>
        <taxon>Pyriculariaceae</taxon>
        <taxon>Pyricularia</taxon>
    </lineage>
</organism>
<dbReference type="InterPro" id="IPR051553">
    <property type="entry name" value="Ran_GTPase-activating"/>
</dbReference>
<dbReference type="InterPro" id="IPR009091">
    <property type="entry name" value="RCC1/BLIP-II"/>
</dbReference>
<dbReference type="KEGG" id="pgri:PgNI_07576"/>
<dbReference type="GO" id="GO:0005085">
    <property type="term" value="F:guanyl-nucleotide exchange factor activity"/>
    <property type="evidence" value="ECO:0007669"/>
    <property type="project" value="TreeGrafter"/>
</dbReference>
<dbReference type="PANTHER" id="PTHR45982">
    <property type="entry name" value="REGULATOR OF CHROMOSOME CONDENSATION"/>
    <property type="match status" value="1"/>
</dbReference>
<dbReference type="PROSITE" id="PS50012">
    <property type="entry name" value="RCC1_3"/>
    <property type="match status" value="2"/>
</dbReference>
<proteinExistence type="predicted"/>
<accession>A0A6P8B3R4</accession>
<dbReference type="Pfam" id="PF00415">
    <property type="entry name" value="RCC1"/>
    <property type="match status" value="1"/>
</dbReference>
<protein>
    <submittedName>
        <fullName evidence="3">Uncharacterized protein</fullName>
    </submittedName>
</protein>
<reference evidence="3" key="3">
    <citation type="submission" date="2025-08" db="UniProtKB">
        <authorList>
            <consortium name="RefSeq"/>
        </authorList>
    </citation>
    <scope>IDENTIFICATION</scope>
    <source>
        <strain evidence="3">NI907</strain>
    </source>
</reference>
<sequence length="322" mass="34731">MNLYATGFNAWNQLEFHSSNDKQQQPGDLHNLIHVLSDDKITKVEPYLTYTNVETGSGVKTAGTVPEEHVALRDQFGRFALAANDSVIGKFCKQHDENHVILPSETSVPIDKNHLSQYKSIYSALSGTSPVRTHEFTRCIDQFVAYDVGFAVLTAAGEVWTWGDDRYPGCLGRVVSAESPASLPGRVTDLDDLPTGKIIKIAAGGYTLAAITSGFDLYCWGGHPGRKQMIEGVSPSVGPVPVVVEDESDVVDVAVGDSHAIVLTDKGDVFVTGENTNGQLGVRDSHTQSNGVWIKVCLHLESECPTRVAAGPKTSFVTTKSN</sequence>
<reference evidence="3" key="1">
    <citation type="journal article" date="2019" name="Mol. Biol. Evol.">
        <title>Blast fungal genomes show frequent chromosomal changes, gene gains and losses, and effector gene turnover.</title>
        <authorList>
            <person name="Gomez Luciano L.B."/>
            <person name="Jason Tsai I."/>
            <person name="Chuma I."/>
            <person name="Tosa Y."/>
            <person name="Chen Y.H."/>
            <person name="Li J.Y."/>
            <person name="Li M.Y."/>
            <person name="Jade Lu M.Y."/>
            <person name="Nakayashiki H."/>
            <person name="Li W.H."/>
        </authorList>
    </citation>
    <scope>NUCLEOTIDE SEQUENCE</scope>
    <source>
        <strain evidence="3">NI907</strain>
    </source>
</reference>
<dbReference type="RefSeq" id="XP_030981659.1">
    <property type="nucleotide sequence ID" value="XM_031127586.1"/>
</dbReference>
<evidence type="ECO:0000313" key="3">
    <source>
        <dbReference type="RefSeq" id="XP_030981659.1"/>
    </source>
</evidence>
<evidence type="ECO:0000256" key="1">
    <source>
        <dbReference type="PROSITE-ProRule" id="PRU00235"/>
    </source>
</evidence>
<dbReference type="PANTHER" id="PTHR45982:SF1">
    <property type="entry name" value="REGULATOR OF CHROMOSOME CONDENSATION"/>
    <property type="match status" value="1"/>
</dbReference>
<feature type="repeat" description="RCC1" evidence="1">
    <location>
        <begin position="157"/>
        <end position="214"/>
    </location>
</feature>
<dbReference type="Pfam" id="PF13540">
    <property type="entry name" value="RCC1_2"/>
    <property type="match status" value="1"/>
</dbReference>
<gene>
    <name evidence="3" type="ORF">PgNI_07576</name>
</gene>
<dbReference type="Gene3D" id="2.130.10.30">
    <property type="entry name" value="Regulator of chromosome condensation 1/beta-lactamase-inhibitor protein II"/>
    <property type="match status" value="1"/>
</dbReference>
<keyword evidence="2" id="KW-1185">Reference proteome</keyword>
<dbReference type="InterPro" id="IPR000408">
    <property type="entry name" value="Reg_chr_condens"/>
</dbReference>
<dbReference type="AlphaFoldDB" id="A0A6P8B3R4"/>